<accession>A0A7D5EI53</accession>
<evidence type="ECO:0000313" key="3">
    <source>
        <dbReference type="Proteomes" id="UP000509594"/>
    </source>
</evidence>
<dbReference type="AlphaFoldDB" id="A0A7D5EI53"/>
<dbReference type="GeneID" id="55822617"/>
<protein>
    <submittedName>
        <fullName evidence="2">Uncharacterized protein</fullName>
    </submittedName>
</protein>
<dbReference type="KEGG" id="mzi:HWN40_13040"/>
<keyword evidence="1" id="KW-0812">Transmembrane</keyword>
<dbReference type="EMBL" id="CP058215">
    <property type="protein sequence ID" value="QLC51080.1"/>
    <property type="molecule type" value="Genomic_DNA"/>
</dbReference>
<keyword evidence="3" id="KW-1185">Reference proteome</keyword>
<sequence>MLAALIYVSFHAYNNINKDLIDGRPVEAMVFSVLSNSIVPIFLLILSLNAEKRLRYSSFIEVIAKKGKFRFYSHDAEDFRMIADTGMQEKPS</sequence>
<dbReference type="Proteomes" id="UP000509594">
    <property type="component" value="Chromosome"/>
</dbReference>
<dbReference type="RefSeq" id="WP_176966135.1">
    <property type="nucleotide sequence ID" value="NZ_CP058215.1"/>
</dbReference>
<evidence type="ECO:0000313" key="2">
    <source>
        <dbReference type="EMBL" id="QLC51080.1"/>
    </source>
</evidence>
<reference evidence="2 3" key="1">
    <citation type="submission" date="2020-06" db="EMBL/GenBank/DDBJ databases">
        <title>Methanolobus halotolerans sp. nov., isolated from a saline lake Tus in Siberia.</title>
        <authorList>
            <person name="Shen Y."/>
            <person name="Chen S.-C."/>
            <person name="Lai M.-C."/>
            <person name="Huang H.-H."/>
            <person name="Chiu H.-H."/>
            <person name="Tang S.-L."/>
            <person name="Rogozin D.Y."/>
            <person name="Degermendzhy A.G."/>
        </authorList>
    </citation>
    <scope>NUCLEOTIDE SEQUENCE [LARGE SCALE GENOMIC DNA]</scope>
    <source>
        <strain evidence="2 3">DSM 21339</strain>
    </source>
</reference>
<proteinExistence type="predicted"/>
<name>A0A7D5EI53_9EURY</name>
<keyword evidence="1" id="KW-1133">Transmembrane helix</keyword>
<keyword evidence="1" id="KW-0472">Membrane</keyword>
<evidence type="ECO:0000256" key="1">
    <source>
        <dbReference type="SAM" id="Phobius"/>
    </source>
</evidence>
<organism evidence="2 3">
    <name type="scientific">Methanolobus zinderi</name>
    <dbReference type="NCBI Taxonomy" id="536044"/>
    <lineage>
        <taxon>Archaea</taxon>
        <taxon>Methanobacteriati</taxon>
        <taxon>Methanobacteriota</taxon>
        <taxon>Stenosarchaea group</taxon>
        <taxon>Methanomicrobia</taxon>
        <taxon>Methanosarcinales</taxon>
        <taxon>Methanosarcinaceae</taxon>
        <taxon>Methanolobus</taxon>
    </lineage>
</organism>
<feature type="transmembrane region" description="Helical" evidence="1">
    <location>
        <begin position="28"/>
        <end position="48"/>
    </location>
</feature>
<gene>
    <name evidence="2" type="ORF">HWN40_13040</name>
</gene>